<keyword evidence="10" id="KW-0460">Magnesium</keyword>
<name>A0A3B0VRL5_9ZZZZ</name>
<dbReference type="InterPro" id="IPR036397">
    <property type="entry name" value="RNaseH_sf"/>
</dbReference>
<dbReference type="CDD" id="cd06138">
    <property type="entry name" value="ExoI_N"/>
    <property type="match status" value="1"/>
</dbReference>
<keyword evidence="11" id="KW-0238">DNA-binding</keyword>
<dbReference type="GO" id="GO:0046872">
    <property type="term" value="F:metal ion binding"/>
    <property type="evidence" value="ECO:0007669"/>
    <property type="project" value="UniProtKB-KW"/>
</dbReference>
<dbReference type="GO" id="GO:0006281">
    <property type="term" value="P:DNA repair"/>
    <property type="evidence" value="ECO:0007669"/>
    <property type="project" value="UniProtKB-KW"/>
</dbReference>
<dbReference type="FunFam" id="3.30.420.10:FF:000033">
    <property type="entry name" value="Exodeoxyribonuclease I"/>
    <property type="match status" value="1"/>
</dbReference>
<dbReference type="InterPro" id="IPR013620">
    <property type="entry name" value="Exonuc_1_SH3"/>
</dbReference>
<dbReference type="InterPro" id="IPR023607">
    <property type="entry name" value="Exodeoxyribonuclease_I"/>
</dbReference>
<organism evidence="17">
    <name type="scientific">hydrothermal vent metagenome</name>
    <dbReference type="NCBI Taxonomy" id="652676"/>
    <lineage>
        <taxon>unclassified sequences</taxon>
        <taxon>metagenomes</taxon>
        <taxon>ecological metagenomes</taxon>
    </lineage>
</organism>
<evidence type="ECO:0000313" key="17">
    <source>
        <dbReference type="EMBL" id="VAW46245.1"/>
    </source>
</evidence>
<dbReference type="EMBL" id="UOFA01000267">
    <property type="protein sequence ID" value="VAW46245.1"/>
    <property type="molecule type" value="Genomic_DNA"/>
</dbReference>
<evidence type="ECO:0000256" key="13">
    <source>
        <dbReference type="ARBA" id="ARBA00031220"/>
    </source>
</evidence>
<dbReference type="SMART" id="SM00479">
    <property type="entry name" value="EXOIII"/>
    <property type="match status" value="1"/>
</dbReference>
<keyword evidence="5" id="KW-0540">Nuclease</keyword>
<dbReference type="PIRSF" id="PIRSF000977">
    <property type="entry name" value="Exodeoxyribonuclease_I"/>
    <property type="match status" value="1"/>
</dbReference>
<evidence type="ECO:0000256" key="6">
    <source>
        <dbReference type="ARBA" id="ARBA00022723"/>
    </source>
</evidence>
<dbReference type="PROSITE" id="PS51784">
    <property type="entry name" value="EXOI_SH3"/>
    <property type="match status" value="1"/>
</dbReference>
<proteinExistence type="predicted"/>
<dbReference type="Pfam" id="PF08411">
    <property type="entry name" value="ExoI_SH3"/>
    <property type="match status" value="1"/>
</dbReference>
<keyword evidence="9" id="KW-0269">Exonuclease</keyword>
<reference evidence="17" key="1">
    <citation type="submission" date="2018-06" db="EMBL/GenBank/DDBJ databases">
        <authorList>
            <person name="Zhirakovskaya E."/>
        </authorList>
    </citation>
    <scope>NUCLEOTIDE SEQUENCE</scope>
</reference>
<protein>
    <recommendedName>
        <fullName evidence="4">Exodeoxyribonuclease I</fullName>
        <ecNumber evidence="3">3.1.11.1</ecNumber>
    </recommendedName>
    <alternativeName>
        <fullName evidence="13">DNA deoxyribophosphodiesterase</fullName>
    </alternativeName>
</protein>
<evidence type="ECO:0000256" key="2">
    <source>
        <dbReference type="ARBA" id="ARBA00001946"/>
    </source>
</evidence>
<evidence type="ECO:0000256" key="11">
    <source>
        <dbReference type="ARBA" id="ARBA00023125"/>
    </source>
</evidence>
<sequence length="476" mass="54983">MKTFYWYDLETFGINTRYDRIAQFAGIRTDEHLNPVGEPDMFYCQPTYDYLPDPSSCLVTGITPQLCIEKGLPEHEFTAKVHAILSQENSCGVGYNSIRFDDECIRSLFYRNLYDPYQREYLNGNSRWDLIDIVRATYALRPENIEWPMHEPGKPSFKLVDLSQANGLIHEAAHDALSDVEATIQMAKLIQNNQPRLFEFALKLRSKDSVRSLLNWQLLQPIVHVSNKIPADRGCLALMLPLAIHPTNKNGIICYDLHYDPSDLLNLSIEDIQDRLYTPKADLAEGVERVHLKTIHLNKAPFVSPISVLKGVDLERIGMDYVRCQKHLAQIKAAAVGIEKKAAAVFNQPYDSKDADVDEMIYSGFFSFKERARLESIRQLPADKIPWQIDDQVDGFDDHRAATLIQRYKARNFPESLSDEQRTIWQIDALKRLEQRYGDEFNTWFDQLNALREQTDSEKDHEILDQVEQFVMDKSF</sequence>
<dbReference type="NCBIfam" id="NF008746">
    <property type="entry name" value="PRK11779.1"/>
    <property type="match status" value="1"/>
</dbReference>
<keyword evidence="12" id="KW-0234">DNA repair</keyword>
<evidence type="ECO:0000256" key="12">
    <source>
        <dbReference type="ARBA" id="ARBA00023204"/>
    </source>
</evidence>
<evidence type="ECO:0000259" key="15">
    <source>
        <dbReference type="PROSITE" id="PS51784"/>
    </source>
</evidence>
<evidence type="ECO:0000256" key="14">
    <source>
        <dbReference type="ARBA" id="ARBA00046792"/>
    </source>
</evidence>
<dbReference type="Pfam" id="PF00929">
    <property type="entry name" value="RNase_T"/>
    <property type="match status" value="1"/>
</dbReference>
<evidence type="ECO:0000259" key="16">
    <source>
        <dbReference type="PROSITE" id="PS51785"/>
    </source>
</evidence>
<evidence type="ECO:0000256" key="7">
    <source>
        <dbReference type="ARBA" id="ARBA00022763"/>
    </source>
</evidence>
<dbReference type="InterPro" id="IPR013520">
    <property type="entry name" value="Ribonucl_H"/>
</dbReference>
<dbReference type="EC" id="3.1.11.1" evidence="3"/>
<dbReference type="Gene3D" id="1.20.1280.70">
    <property type="entry name" value="Exonuclease ExoI, domain 3"/>
    <property type="match status" value="1"/>
</dbReference>
<dbReference type="AlphaFoldDB" id="A0A3B0VRL5"/>
<evidence type="ECO:0000256" key="9">
    <source>
        <dbReference type="ARBA" id="ARBA00022839"/>
    </source>
</evidence>
<feature type="domain" description="ExoI SH3-like" evidence="15">
    <location>
        <begin position="195"/>
        <end position="350"/>
    </location>
</feature>
<dbReference type="PROSITE" id="PS51785">
    <property type="entry name" value="EXOI_C"/>
    <property type="match status" value="1"/>
</dbReference>
<keyword evidence="7" id="KW-0227">DNA damage</keyword>
<comment type="catalytic activity">
    <reaction evidence="1">
        <text>Exonucleolytic cleavage in the 3'- to 5'-direction to yield nucleoside 5'-phosphates.</text>
        <dbReference type="EC" id="3.1.11.1"/>
    </reaction>
</comment>
<dbReference type="InterPro" id="IPR038649">
    <property type="entry name" value="EXOI_SH3_sf"/>
</dbReference>
<dbReference type="Pfam" id="PF26016">
    <property type="entry name" value="ExoI_C"/>
    <property type="match status" value="1"/>
</dbReference>
<evidence type="ECO:0000256" key="8">
    <source>
        <dbReference type="ARBA" id="ARBA00022801"/>
    </source>
</evidence>
<evidence type="ECO:0000256" key="10">
    <source>
        <dbReference type="ARBA" id="ARBA00022842"/>
    </source>
</evidence>
<evidence type="ECO:0000256" key="5">
    <source>
        <dbReference type="ARBA" id="ARBA00022722"/>
    </source>
</evidence>
<dbReference type="InterPro" id="IPR034747">
    <property type="entry name" value="EXOI_SH3"/>
</dbReference>
<dbReference type="Gene3D" id="3.30.420.10">
    <property type="entry name" value="Ribonuclease H-like superfamily/Ribonuclease H"/>
    <property type="match status" value="1"/>
</dbReference>
<feature type="domain" description="ExoI C-terminal" evidence="16">
    <location>
        <begin position="353"/>
        <end position="475"/>
    </location>
</feature>
<dbReference type="InterPro" id="IPR012337">
    <property type="entry name" value="RNaseH-like_sf"/>
</dbReference>
<dbReference type="SUPFAM" id="SSF53098">
    <property type="entry name" value="Ribonuclease H-like"/>
    <property type="match status" value="1"/>
</dbReference>
<evidence type="ECO:0000256" key="3">
    <source>
        <dbReference type="ARBA" id="ARBA00012108"/>
    </source>
</evidence>
<evidence type="ECO:0000256" key="1">
    <source>
        <dbReference type="ARBA" id="ARBA00000563"/>
    </source>
</evidence>
<comment type="cofactor">
    <cofactor evidence="2">
        <name>Mg(2+)</name>
        <dbReference type="ChEBI" id="CHEBI:18420"/>
    </cofactor>
</comment>
<dbReference type="Gene3D" id="3.30.1520.20">
    <property type="entry name" value="Exonuclease ExoI, domain 2"/>
    <property type="match status" value="1"/>
</dbReference>
<comment type="subunit">
    <text evidence="14">Monomer. Interacts with ssb (via C-terminus); this interaction stimulates the exonuclease activity by recruiting the enzyme to its substrate.</text>
</comment>
<evidence type="ECO:0000256" key="4">
    <source>
        <dbReference type="ARBA" id="ARBA00019900"/>
    </source>
</evidence>
<dbReference type="GO" id="GO:0008310">
    <property type="term" value="F:single-stranded DNA 3'-5' DNA exonuclease activity"/>
    <property type="evidence" value="ECO:0007669"/>
    <property type="project" value="UniProtKB-EC"/>
</dbReference>
<keyword evidence="6" id="KW-0479">Metal-binding</keyword>
<dbReference type="InterPro" id="IPR058561">
    <property type="entry name" value="Exonuc_1_C"/>
</dbReference>
<keyword evidence="8 17" id="KW-0378">Hydrolase</keyword>
<dbReference type="GO" id="GO:0003677">
    <property type="term" value="F:DNA binding"/>
    <property type="evidence" value="ECO:0007669"/>
    <property type="project" value="UniProtKB-KW"/>
</dbReference>
<gene>
    <name evidence="17" type="ORF">MNBD_GAMMA02-1766</name>
</gene>
<accession>A0A3B0VRL5</accession>